<sequence>MSNKKVILGVAAGVAALAVAGVICKRKGYFDNLSTGNWGSNLKNKLNNLKDTAMQKMGSESGNGGETNTQGATKSTTGKSTAKKGNSMDTGDAGMNPATA</sequence>
<evidence type="ECO:0000256" key="1">
    <source>
        <dbReference type="SAM" id="MobiDB-lite"/>
    </source>
</evidence>
<gene>
    <name evidence="2" type="ORF">CHU92_08590</name>
</gene>
<protein>
    <recommendedName>
        <fullName evidence="4">YtxH domain-containing protein</fullName>
    </recommendedName>
</protein>
<feature type="region of interest" description="Disordered" evidence="1">
    <location>
        <begin position="49"/>
        <end position="100"/>
    </location>
</feature>
<evidence type="ECO:0000313" key="2">
    <source>
        <dbReference type="EMBL" id="OYQ37239.1"/>
    </source>
</evidence>
<evidence type="ECO:0008006" key="4">
    <source>
        <dbReference type="Google" id="ProtNLM"/>
    </source>
</evidence>
<reference evidence="2 3" key="1">
    <citation type="submission" date="2017-07" db="EMBL/GenBank/DDBJ databases">
        <title>Flavobacterium cyanobacteriorum sp. nov., isolated from cyanobacterial aggregates in a eutrophic lake.</title>
        <authorList>
            <person name="Cai H."/>
        </authorList>
    </citation>
    <scope>NUCLEOTIDE SEQUENCE [LARGE SCALE GENOMIC DNA]</scope>
    <source>
        <strain evidence="2 3">TH021</strain>
    </source>
</reference>
<evidence type="ECO:0000313" key="3">
    <source>
        <dbReference type="Proteomes" id="UP000216605"/>
    </source>
</evidence>
<dbReference type="AlphaFoldDB" id="A0A255Z726"/>
<comment type="caution">
    <text evidence="2">The sequence shown here is derived from an EMBL/GenBank/DDBJ whole genome shotgun (WGS) entry which is preliminary data.</text>
</comment>
<keyword evidence="3" id="KW-1185">Reference proteome</keyword>
<name>A0A255Z726_9FLAO</name>
<organism evidence="2 3">
    <name type="scientific">Flavobacterium cyanobacteriorum</name>
    <dbReference type="NCBI Taxonomy" id="2022802"/>
    <lineage>
        <taxon>Bacteria</taxon>
        <taxon>Pseudomonadati</taxon>
        <taxon>Bacteroidota</taxon>
        <taxon>Flavobacteriia</taxon>
        <taxon>Flavobacteriales</taxon>
        <taxon>Flavobacteriaceae</taxon>
        <taxon>Flavobacterium</taxon>
    </lineage>
</organism>
<dbReference type="RefSeq" id="WP_094414614.1">
    <property type="nucleotide sequence ID" value="NZ_NOXV01000257.1"/>
</dbReference>
<accession>A0A255Z726</accession>
<feature type="compositionally biased region" description="Low complexity" evidence="1">
    <location>
        <begin position="71"/>
        <end position="85"/>
    </location>
</feature>
<proteinExistence type="predicted"/>
<dbReference type="Proteomes" id="UP000216605">
    <property type="component" value="Unassembled WGS sequence"/>
</dbReference>
<dbReference type="EMBL" id="NOXV01000257">
    <property type="protein sequence ID" value="OYQ37239.1"/>
    <property type="molecule type" value="Genomic_DNA"/>
</dbReference>